<dbReference type="EC" id="2.3.2.27" evidence="2"/>
<reference evidence="11" key="1">
    <citation type="journal article" date="2020" name="Nat. Commun.">
        <title>Genome sequence of the cluster root forming white lupin.</title>
        <authorList>
            <person name="Hufnagel B."/>
            <person name="Marques A."/>
            <person name="Soriano A."/>
            <person name="Marques L."/>
            <person name="Divol F."/>
            <person name="Doumas P."/>
            <person name="Sallet E."/>
            <person name="Mancinotti D."/>
            <person name="Carrere S."/>
            <person name="Marande W."/>
            <person name="Arribat S."/>
            <person name="Keller J."/>
            <person name="Huneau C."/>
            <person name="Blein T."/>
            <person name="Aime D."/>
            <person name="Laguerre M."/>
            <person name="Taylor J."/>
            <person name="Schubert V."/>
            <person name="Nelson M."/>
            <person name="Geu-Flores F."/>
            <person name="Crespi M."/>
            <person name="Gallardo-Guerrero K."/>
            <person name="Delaux P.-M."/>
            <person name="Salse J."/>
            <person name="Berges H."/>
            <person name="Guyot R."/>
            <person name="Gouzy J."/>
            <person name="Peret B."/>
        </authorList>
    </citation>
    <scope>NUCLEOTIDE SEQUENCE [LARGE SCALE GENOMIC DNA]</scope>
    <source>
        <strain evidence="11">cv. Amiga</strain>
    </source>
</reference>
<dbReference type="PROSITE" id="PS50089">
    <property type="entry name" value="ZF_RING_2"/>
    <property type="match status" value="1"/>
</dbReference>
<evidence type="ECO:0000256" key="3">
    <source>
        <dbReference type="ARBA" id="ARBA00022679"/>
    </source>
</evidence>
<dbReference type="AlphaFoldDB" id="A0A6A4PAE2"/>
<proteinExistence type="predicted"/>
<dbReference type="GO" id="GO:0061630">
    <property type="term" value="F:ubiquitin protein ligase activity"/>
    <property type="evidence" value="ECO:0007669"/>
    <property type="project" value="UniProtKB-EC"/>
</dbReference>
<dbReference type="EMBL" id="WOCE01000016">
    <property type="protein sequence ID" value="KAE9597774.1"/>
    <property type="molecule type" value="Genomic_DNA"/>
</dbReference>
<evidence type="ECO:0000313" key="10">
    <source>
        <dbReference type="EMBL" id="KAE9597774.1"/>
    </source>
</evidence>
<protein>
    <recommendedName>
        <fullName evidence="2">RING-type E3 ubiquitin transferase</fullName>
        <ecNumber evidence="2">2.3.2.27</ecNumber>
    </recommendedName>
</protein>
<evidence type="ECO:0000256" key="1">
    <source>
        <dbReference type="ARBA" id="ARBA00000900"/>
    </source>
</evidence>
<feature type="domain" description="RING-type" evidence="9">
    <location>
        <begin position="161"/>
        <end position="202"/>
    </location>
</feature>
<evidence type="ECO:0000256" key="2">
    <source>
        <dbReference type="ARBA" id="ARBA00012483"/>
    </source>
</evidence>
<accession>A0A6A4PAE2</accession>
<keyword evidence="5 8" id="KW-0863">Zinc-finger</keyword>
<comment type="catalytic activity">
    <reaction evidence="1">
        <text>S-ubiquitinyl-[E2 ubiquitin-conjugating enzyme]-L-cysteine + [acceptor protein]-L-lysine = [E2 ubiquitin-conjugating enzyme]-L-cysteine + N(6)-ubiquitinyl-[acceptor protein]-L-lysine.</text>
        <dbReference type="EC" id="2.3.2.27"/>
    </reaction>
</comment>
<evidence type="ECO:0000259" key="9">
    <source>
        <dbReference type="PROSITE" id="PS50089"/>
    </source>
</evidence>
<dbReference type="Gene3D" id="3.30.40.10">
    <property type="entry name" value="Zinc/RING finger domain, C3HC4 (zinc finger)"/>
    <property type="match status" value="1"/>
</dbReference>
<dbReference type="PANTHER" id="PTHR46463">
    <property type="entry name" value="ZINC FINGER, RING/FYVE/PHD-TYPE"/>
    <property type="match status" value="1"/>
</dbReference>
<keyword evidence="4" id="KW-0479">Metal-binding</keyword>
<sequence>MGVCCFCCSIKDTELVAQPSYYYYPREPEEHVPLSSNPGVASSFSGPLLVDTNLDTSSPDTYRPPPAPIPFDFTLGSTQTPPVAQVIHGDKNNASLPATDSDSIQEPITVDNRETSAKLEEVKESESNVQTDLESNSTKDPEIEHAKLGKRISLAEEEEDCPICLEEYDAENPKLTTECDHHFHFACILEWTERSETCPICDKVMVLNIE</sequence>
<evidence type="ECO:0000256" key="8">
    <source>
        <dbReference type="PROSITE-ProRule" id="PRU00175"/>
    </source>
</evidence>
<dbReference type="PANTHER" id="PTHR46463:SF44">
    <property type="entry name" value="RING_U-BOX SUPERFAMILY PROTEIN"/>
    <property type="match status" value="1"/>
</dbReference>
<dbReference type="GO" id="GO:0008270">
    <property type="term" value="F:zinc ion binding"/>
    <property type="evidence" value="ECO:0007669"/>
    <property type="project" value="UniProtKB-KW"/>
</dbReference>
<evidence type="ECO:0000256" key="5">
    <source>
        <dbReference type="ARBA" id="ARBA00022771"/>
    </source>
</evidence>
<keyword evidence="11" id="KW-1185">Reference proteome</keyword>
<evidence type="ECO:0000256" key="7">
    <source>
        <dbReference type="ARBA" id="ARBA00022833"/>
    </source>
</evidence>
<name>A0A6A4PAE2_LUPAL</name>
<evidence type="ECO:0000256" key="6">
    <source>
        <dbReference type="ARBA" id="ARBA00022786"/>
    </source>
</evidence>
<evidence type="ECO:0000256" key="4">
    <source>
        <dbReference type="ARBA" id="ARBA00022723"/>
    </source>
</evidence>
<dbReference type="GO" id="GO:0005829">
    <property type="term" value="C:cytosol"/>
    <property type="evidence" value="ECO:0007669"/>
    <property type="project" value="TreeGrafter"/>
</dbReference>
<evidence type="ECO:0000313" key="11">
    <source>
        <dbReference type="Proteomes" id="UP000447434"/>
    </source>
</evidence>
<dbReference type="InterPro" id="IPR013083">
    <property type="entry name" value="Znf_RING/FYVE/PHD"/>
</dbReference>
<gene>
    <name evidence="10" type="ORF">Lalb_Chr16g0390171</name>
</gene>
<keyword evidence="7" id="KW-0862">Zinc</keyword>
<dbReference type="Pfam" id="PF13639">
    <property type="entry name" value="zf-RING_2"/>
    <property type="match status" value="1"/>
</dbReference>
<organism evidence="10 11">
    <name type="scientific">Lupinus albus</name>
    <name type="common">White lupine</name>
    <name type="synonym">Lupinus termis</name>
    <dbReference type="NCBI Taxonomy" id="3870"/>
    <lineage>
        <taxon>Eukaryota</taxon>
        <taxon>Viridiplantae</taxon>
        <taxon>Streptophyta</taxon>
        <taxon>Embryophyta</taxon>
        <taxon>Tracheophyta</taxon>
        <taxon>Spermatophyta</taxon>
        <taxon>Magnoliopsida</taxon>
        <taxon>eudicotyledons</taxon>
        <taxon>Gunneridae</taxon>
        <taxon>Pentapetalae</taxon>
        <taxon>rosids</taxon>
        <taxon>fabids</taxon>
        <taxon>Fabales</taxon>
        <taxon>Fabaceae</taxon>
        <taxon>Papilionoideae</taxon>
        <taxon>50 kb inversion clade</taxon>
        <taxon>genistoids sensu lato</taxon>
        <taxon>core genistoids</taxon>
        <taxon>Genisteae</taxon>
        <taxon>Lupinus</taxon>
    </lineage>
</organism>
<dbReference type="Proteomes" id="UP000447434">
    <property type="component" value="Chromosome 16"/>
</dbReference>
<keyword evidence="3" id="KW-0808">Transferase</keyword>
<comment type="caution">
    <text evidence="10">The sequence shown here is derived from an EMBL/GenBank/DDBJ whole genome shotgun (WGS) entry which is preliminary data.</text>
</comment>
<dbReference type="SMART" id="SM00184">
    <property type="entry name" value="RING"/>
    <property type="match status" value="1"/>
</dbReference>
<dbReference type="InterPro" id="IPR001841">
    <property type="entry name" value="Znf_RING"/>
</dbReference>
<dbReference type="SUPFAM" id="SSF57850">
    <property type="entry name" value="RING/U-box"/>
    <property type="match status" value="1"/>
</dbReference>
<keyword evidence="6" id="KW-0833">Ubl conjugation pathway</keyword>
<dbReference type="OrthoDB" id="8062037at2759"/>